<feature type="domain" description="YdhG-like" evidence="1">
    <location>
        <begin position="87"/>
        <end position="178"/>
    </location>
</feature>
<evidence type="ECO:0000313" key="2">
    <source>
        <dbReference type="EMBL" id="CAB4596911.1"/>
    </source>
</evidence>
<name>A0A6J6G6Y4_9ZZZZ</name>
<dbReference type="InterPro" id="IPR014922">
    <property type="entry name" value="YdhG-like"/>
</dbReference>
<sequence length="184" mass="20881">MAEKSGDRSAFFPAIEKKYGQPMPYWHGVMAELADQKYAEQIAFLKENHGFSQAHANALVMFSRGSKTSKRFNNLTEYLAPHDATTKKTVRAIFKAITDANPKMKLVIAWNTPMLKMNDEYIFGVYAGKNHILIAPWNPSVIKKFAPKLKTFEVNKKTIRVPSDWKVDAKLLQAMVKECLAQSN</sequence>
<organism evidence="2">
    <name type="scientific">freshwater metagenome</name>
    <dbReference type="NCBI Taxonomy" id="449393"/>
    <lineage>
        <taxon>unclassified sequences</taxon>
        <taxon>metagenomes</taxon>
        <taxon>ecological metagenomes</taxon>
    </lineage>
</organism>
<protein>
    <submittedName>
        <fullName evidence="2">Unannotated protein</fullName>
    </submittedName>
</protein>
<dbReference type="Pfam" id="PF08818">
    <property type="entry name" value="DUF1801"/>
    <property type="match status" value="1"/>
</dbReference>
<dbReference type="Pfam" id="PF14117">
    <property type="entry name" value="DUF4287"/>
    <property type="match status" value="1"/>
</dbReference>
<dbReference type="InterPro" id="IPR025629">
    <property type="entry name" value="DUF4287"/>
</dbReference>
<gene>
    <name evidence="2" type="ORF">UFOPK1826_00396</name>
</gene>
<proteinExistence type="predicted"/>
<reference evidence="2" key="1">
    <citation type="submission" date="2020-05" db="EMBL/GenBank/DDBJ databases">
        <authorList>
            <person name="Chiriac C."/>
            <person name="Salcher M."/>
            <person name="Ghai R."/>
            <person name="Kavagutti S V."/>
        </authorList>
    </citation>
    <scope>NUCLEOTIDE SEQUENCE</scope>
</reference>
<dbReference type="SUPFAM" id="SSF159888">
    <property type="entry name" value="YdhG-like"/>
    <property type="match status" value="1"/>
</dbReference>
<evidence type="ECO:0000259" key="1">
    <source>
        <dbReference type="Pfam" id="PF08818"/>
    </source>
</evidence>
<dbReference type="Gene3D" id="3.90.1150.200">
    <property type="match status" value="1"/>
</dbReference>
<accession>A0A6J6G6Y4</accession>
<dbReference type="EMBL" id="CAEZUN010000033">
    <property type="protein sequence ID" value="CAB4596911.1"/>
    <property type="molecule type" value="Genomic_DNA"/>
</dbReference>
<dbReference type="AlphaFoldDB" id="A0A6J6G6Y4"/>